<keyword evidence="5" id="KW-0503">Monooxygenase</keyword>
<accession>A0AA38Y2V0</accession>
<dbReference type="PRINTS" id="PR00420">
    <property type="entry name" value="RNGMNOXGNASE"/>
</dbReference>
<dbReference type="GO" id="GO:0004497">
    <property type="term" value="F:monooxygenase activity"/>
    <property type="evidence" value="ECO:0007669"/>
    <property type="project" value="UniProtKB-KW"/>
</dbReference>
<dbReference type="InterPro" id="IPR036188">
    <property type="entry name" value="FAD/NAD-bd_sf"/>
</dbReference>
<protein>
    <recommendedName>
        <fullName evidence="6">FAD-binding domain-containing protein</fullName>
    </recommendedName>
</protein>
<feature type="domain" description="FAD-binding" evidence="6">
    <location>
        <begin position="2"/>
        <end position="324"/>
    </location>
</feature>
<dbReference type="PANTHER" id="PTHR13789:SF309">
    <property type="entry name" value="PUTATIVE (AFU_ORTHOLOGUE AFUA_6G14510)-RELATED"/>
    <property type="match status" value="1"/>
</dbReference>
<organism evidence="7 8">
    <name type="scientific">Knufia peltigerae</name>
    <dbReference type="NCBI Taxonomy" id="1002370"/>
    <lineage>
        <taxon>Eukaryota</taxon>
        <taxon>Fungi</taxon>
        <taxon>Dikarya</taxon>
        <taxon>Ascomycota</taxon>
        <taxon>Pezizomycotina</taxon>
        <taxon>Eurotiomycetes</taxon>
        <taxon>Chaetothyriomycetidae</taxon>
        <taxon>Chaetothyriales</taxon>
        <taxon>Trichomeriaceae</taxon>
        <taxon>Knufia</taxon>
    </lineage>
</organism>
<gene>
    <name evidence="7" type="ORF">H2204_007534</name>
</gene>
<keyword evidence="4" id="KW-0560">Oxidoreductase</keyword>
<dbReference type="PANTHER" id="PTHR13789">
    <property type="entry name" value="MONOOXYGENASE"/>
    <property type="match status" value="1"/>
</dbReference>
<dbReference type="SUPFAM" id="SSF51905">
    <property type="entry name" value="FAD/NAD(P)-binding domain"/>
    <property type="match status" value="1"/>
</dbReference>
<sequence length="432" mass="48095">MLQIAIAGAGVTGLVTAIAFAQYGHVVTIYERKTEEVFANEGGAAIQLQPNAVRILREWHIDISDVGHESDGMVVRRWSTEETLAYAKPLAGVQFSILRSDFRRSMLAKAFEHGVKVFFNTDISGVDASRPALILGGGAPIPADLVIGADGIGSKVRQSLFPSVRPIVGTDTGFQFQVPLSDLESQAAKALIVQRTPNLTMGPGTATFSGPLFSRQVFDLQLLVREYNFEEDPHPDVFFEYVSDMRYLRRRFRDYGPVTQECLRKGKGAWKWRMSECDAPKWHSENGKVILAGDSCHAMVPYAGQGAGMCIEDAAVLAEFFHNVSADEDHAFRVRARLYQELRQPRTTKTRLRSREMGIAYCLPDGKMQMKRDSALKGMQERKEKLPIKGNFDASPLSNAFDNWLEQYDAIDEARKALSKVSHHHAMPASKL</sequence>
<comment type="similarity">
    <text evidence="1">Belongs to the paxM FAD-dependent monooxygenase family.</text>
</comment>
<reference evidence="7" key="1">
    <citation type="submission" date="2022-10" db="EMBL/GenBank/DDBJ databases">
        <title>Culturing micro-colonial fungi from biological soil crusts in the Mojave desert and describing Neophaeococcomyces mojavensis, and introducing the new genera and species Taxawa tesnikishii.</title>
        <authorList>
            <person name="Kurbessoian T."/>
            <person name="Stajich J.E."/>
        </authorList>
    </citation>
    <scope>NUCLEOTIDE SEQUENCE</scope>
    <source>
        <strain evidence="7">TK_35</strain>
    </source>
</reference>
<keyword evidence="3" id="KW-0274">FAD</keyword>
<evidence type="ECO:0000256" key="5">
    <source>
        <dbReference type="ARBA" id="ARBA00023033"/>
    </source>
</evidence>
<dbReference type="InterPro" id="IPR050493">
    <property type="entry name" value="FAD-dep_Monooxygenase_BioMet"/>
</dbReference>
<comment type="caution">
    <text evidence="7">The sequence shown here is derived from an EMBL/GenBank/DDBJ whole genome shotgun (WGS) entry which is preliminary data.</text>
</comment>
<dbReference type="EMBL" id="JAPDRN010000051">
    <property type="protein sequence ID" value="KAJ9632966.1"/>
    <property type="molecule type" value="Genomic_DNA"/>
</dbReference>
<dbReference type="GO" id="GO:0071949">
    <property type="term" value="F:FAD binding"/>
    <property type="evidence" value="ECO:0007669"/>
    <property type="project" value="InterPro"/>
</dbReference>
<keyword evidence="2" id="KW-0285">Flavoprotein</keyword>
<evidence type="ECO:0000313" key="8">
    <source>
        <dbReference type="Proteomes" id="UP001172681"/>
    </source>
</evidence>
<dbReference type="InterPro" id="IPR002938">
    <property type="entry name" value="FAD-bd"/>
</dbReference>
<evidence type="ECO:0000313" key="7">
    <source>
        <dbReference type="EMBL" id="KAJ9632966.1"/>
    </source>
</evidence>
<dbReference type="Pfam" id="PF01494">
    <property type="entry name" value="FAD_binding_3"/>
    <property type="match status" value="1"/>
</dbReference>
<dbReference type="Proteomes" id="UP001172681">
    <property type="component" value="Unassembled WGS sequence"/>
</dbReference>
<name>A0AA38Y2V0_9EURO</name>
<evidence type="ECO:0000256" key="4">
    <source>
        <dbReference type="ARBA" id="ARBA00023002"/>
    </source>
</evidence>
<keyword evidence="8" id="KW-1185">Reference proteome</keyword>
<proteinExistence type="inferred from homology"/>
<evidence type="ECO:0000256" key="3">
    <source>
        <dbReference type="ARBA" id="ARBA00022827"/>
    </source>
</evidence>
<dbReference type="AlphaFoldDB" id="A0AA38Y2V0"/>
<evidence type="ECO:0000256" key="1">
    <source>
        <dbReference type="ARBA" id="ARBA00007992"/>
    </source>
</evidence>
<evidence type="ECO:0000259" key="6">
    <source>
        <dbReference type="Pfam" id="PF01494"/>
    </source>
</evidence>
<evidence type="ECO:0000256" key="2">
    <source>
        <dbReference type="ARBA" id="ARBA00022630"/>
    </source>
</evidence>
<dbReference type="Gene3D" id="3.50.50.60">
    <property type="entry name" value="FAD/NAD(P)-binding domain"/>
    <property type="match status" value="1"/>
</dbReference>